<dbReference type="AlphaFoldDB" id="A0A0F9ABR0"/>
<name>A0A0F9ABR0_9ZZZZ</name>
<feature type="non-terminal residue" evidence="1">
    <location>
        <position position="1"/>
    </location>
</feature>
<accession>A0A0F9ABR0</accession>
<dbReference type="InterPro" id="IPR032427">
    <property type="entry name" value="P22_portal"/>
</dbReference>
<proteinExistence type="predicted"/>
<organism evidence="1">
    <name type="scientific">marine sediment metagenome</name>
    <dbReference type="NCBI Taxonomy" id="412755"/>
    <lineage>
        <taxon>unclassified sequences</taxon>
        <taxon>metagenomes</taxon>
        <taxon>ecological metagenomes</taxon>
    </lineage>
</organism>
<reference evidence="1" key="1">
    <citation type="journal article" date="2015" name="Nature">
        <title>Complex archaea that bridge the gap between prokaryotes and eukaryotes.</title>
        <authorList>
            <person name="Spang A."/>
            <person name="Saw J.H."/>
            <person name="Jorgensen S.L."/>
            <person name="Zaremba-Niedzwiedzka K."/>
            <person name="Martijn J."/>
            <person name="Lind A.E."/>
            <person name="van Eijk R."/>
            <person name="Schleper C."/>
            <person name="Guy L."/>
            <person name="Ettema T.J."/>
        </authorList>
    </citation>
    <scope>NUCLEOTIDE SEQUENCE</scope>
</reference>
<dbReference type="Pfam" id="PF16510">
    <property type="entry name" value="P22_portal"/>
    <property type="match status" value="1"/>
</dbReference>
<gene>
    <name evidence="1" type="ORF">LCGC14_2670220</name>
</gene>
<evidence type="ECO:0000313" key="1">
    <source>
        <dbReference type="EMBL" id="KKK95695.1"/>
    </source>
</evidence>
<feature type="non-terminal residue" evidence="1">
    <location>
        <position position="444"/>
    </location>
</feature>
<protein>
    <recommendedName>
        <fullName evidence="2">Phage portal protein</fullName>
    </recommendedName>
</protein>
<evidence type="ECO:0008006" key="2">
    <source>
        <dbReference type="Google" id="ProtNLM"/>
    </source>
</evidence>
<dbReference type="EMBL" id="LAZR01046798">
    <property type="protein sequence ID" value="KKK95695.1"/>
    <property type="molecule type" value="Genomic_DNA"/>
</dbReference>
<sequence length="444" mass="51077">ITVNPTRTGTDTIAKLLTACAKQVFDAERMRFEKSQCFEAGMAVGSGVMVATKDRTEDPKHANIKMERVVEHEVLFDPTCIVYDINHREQGCKYVIWEPWVDKDLVKAEYPDKGEELDAMGHSTTGEGVVFGVVNTVIDWLSGRRRRREQSFAINTRTDTDVLSRARFKVSHTWWRQPKKCVWWFDNRESEMEARLLMDDKQIKAAKQSAKDDPEVFSTEEVICNVIHHTIRVGDIFLEDRVNEWNTLMYPIFPFWPYLENGQKGSMTEDMIGTQEENNWLLSQSLNMVKQLANTGYIVGGDPFGENVDWLKRHGSEDGIVIDKSKFGNSVEKMKQNEFPVAMTILEERAQENLRKESGVRLEDPTTAKDRVASAIALKQQNALTGTASVFLAWDWTTTIQADFIIEVIRNNDIFSEDEIREIVDREDLLDKEFMEFARQVVIE</sequence>
<comment type="caution">
    <text evidence="1">The sequence shown here is derived from an EMBL/GenBank/DDBJ whole genome shotgun (WGS) entry which is preliminary data.</text>
</comment>